<dbReference type="Proteomes" id="UP000820977">
    <property type="component" value="Unassembled WGS sequence"/>
</dbReference>
<dbReference type="Pfam" id="PF00535">
    <property type="entry name" value="Glycos_transf_2"/>
    <property type="match status" value="1"/>
</dbReference>
<dbReference type="SUPFAM" id="SSF53448">
    <property type="entry name" value="Nucleotide-diphospho-sugar transferases"/>
    <property type="match status" value="1"/>
</dbReference>
<dbReference type="InterPro" id="IPR050834">
    <property type="entry name" value="Glycosyltransf_2"/>
</dbReference>
<dbReference type="CDD" id="cd06433">
    <property type="entry name" value="GT_2_WfgS_like"/>
    <property type="match status" value="1"/>
</dbReference>
<dbReference type="Gene3D" id="3.90.550.10">
    <property type="entry name" value="Spore Coat Polysaccharide Biosynthesis Protein SpsA, Chain A"/>
    <property type="match status" value="1"/>
</dbReference>
<keyword evidence="4" id="KW-1185">Reference proteome</keyword>
<dbReference type="InterPro" id="IPR029044">
    <property type="entry name" value="Nucleotide-diphossugar_trans"/>
</dbReference>
<evidence type="ECO:0000313" key="4">
    <source>
        <dbReference type="Proteomes" id="UP000820977"/>
    </source>
</evidence>
<keyword evidence="1" id="KW-1133">Transmembrane helix</keyword>
<organism evidence="3 4">
    <name type="scientific">Xylanibacter caecicola</name>
    <dbReference type="NCBI Taxonomy" id="2736294"/>
    <lineage>
        <taxon>Bacteria</taxon>
        <taxon>Pseudomonadati</taxon>
        <taxon>Bacteroidota</taxon>
        <taxon>Bacteroidia</taxon>
        <taxon>Bacteroidales</taxon>
        <taxon>Prevotellaceae</taxon>
        <taxon>Xylanibacter</taxon>
    </lineage>
</organism>
<feature type="domain" description="Glycosyltransferase 2-like" evidence="2">
    <location>
        <begin position="8"/>
        <end position="128"/>
    </location>
</feature>
<keyword evidence="1" id="KW-0472">Membrane</keyword>
<evidence type="ECO:0000313" key="3">
    <source>
        <dbReference type="EMBL" id="NPE24399.1"/>
    </source>
</evidence>
<evidence type="ECO:0000259" key="2">
    <source>
        <dbReference type="Pfam" id="PF00535"/>
    </source>
</evidence>
<evidence type="ECO:0000256" key="1">
    <source>
        <dbReference type="SAM" id="Phobius"/>
    </source>
</evidence>
<dbReference type="PANTHER" id="PTHR43685:SF2">
    <property type="entry name" value="GLYCOSYLTRANSFERASE 2-LIKE DOMAIN-CONTAINING PROTEIN"/>
    <property type="match status" value="1"/>
</dbReference>
<dbReference type="RefSeq" id="WP_172343893.1">
    <property type="nucleotide sequence ID" value="NZ_CASYYZ010000022.1"/>
</dbReference>
<comment type="caution">
    <text evidence="3">The sequence shown here is derived from an EMBL/GenBank/DDBJ whole genome shotgun (WGS) entry which is preliminary data.</text>
</comment>
<dbReference type="InterPro" id="IPR001173">
    <property type="entry name" value="Glyco_trans_2-like"/>
</dbReference>
<feature type="transmembrane region" description="Helical" evidence="1">
    <location>
        <begin position="214"/>
        <end position="235"/>
    </location>
</feature>
<sequence length="270" mass="30945">MEKNPRITVVTVSYNSEKTIEDTIKSVLDQKYDNLDYVIVDGCSTDSTMDIVYKYRQYLNTVISEKDKGISDAFNKGIANADGDIIVMINSDDVMIPEALRHVAEAYDGKHDIYCGNVLLENPETGYKCREIPSTKFPVTPFFCHVAHQGMFVSRDAYRRFGGYNVDIRYPMDLDFLMRAYRMGATFKHVDYDIACFRAGGATSNSIIKKRKDYIRIVIANGGNIFQAYLFYVYLCLTQIVKHFINMFGSDISQKIRYRKTLKKRKTGCS</sequence>
<proteinExistence type="predicted"/>
<gene>
    <name evidence="3" type="ORF">HPS54_02490</name>
</gene>
<name>A0ABX2AYU1_9BACT</name>
<dbReference type="EMBL" id="JABKKJ010000002">
    <property type="protein sequence ID" value="NPE24399.1"/>
    <property type="molecule type" value="Genomic_DNA"/>
</dbReference>
<keyword evidence="1" id="KW-0812">Transmembrane</keyword>
<dbReference type="PANTHER" id="PTHR43685">
    <property type="entry name" value="GLYCOSYLTRANSFERASE"/>
    <property type="match status" value="1"/>
</dbReference>
<protein>
    <submittedName>
        <fullName evidence="3">Glycosyltransferase</fullName>
    </submittedName>
</protein>
<reference evidence="3 4" key="1">
    <citation type="submission" date="2020-05" db="EMBL/GenBank/DDBJ databases">
        <title>Distinct polysaccharide utilization as determinants for interspecies competition between intestinal Prevotella spp.</title>
        <authorList>
            <person name="Galvez E.J.C."/>
            <person name="Iljazovic A."/>
            <person name="Strowig T."/>
        </authorList>
    </citation>
    <scope>NUCLEOTIDE SEQUENCE [LARGE SCALE GENOMIC DNA]</scope>
    <source>
        <strain evidence="3 4">PCHR</strain>
    </source>
</reference>
<accession>A0ABX2AYU1</accession>